<dbReference type="Proteomes" id="UP000188145">
    <property type="component" value="Chromosome"/>
</dbReference>
<dbReference type="OrthoDB" id="9804313at2"/>
<dbReference type="GO" id="GO:0046872">
    <property type="term" value="F:metal ion binding"/>
    <property type="evidence" value="ECO:0007669"/>
    <property type="project" value="UniProtKB-KW"/>
</dbReference>
<evidence type="ECO:0000256" key="2">
    <source>
        <dbReference type="ARBA" id="ARBA00022723"/>
    </source>
</evidence>
<dbReference type="InterPro" id="IPR036821">
    <property type="entry name" value="Peptide_deformylase_sf"/>
</dbReference>
<feature type="binding site" evidence="6">
    <location>
        <position position="151"/>
    </location>
    <ligand>
        <name>Fe cation</name>
        <dbReference type="ChEBI" id="CHEBI:24875"/>
    </ligand>
</feature>
<dbReference type="Gene3D" id="3.90.45.10">
    <property type="entry name" value="Peptide deformylase"/>
    <property type="match status" value="1"/>
</dbReference>
<name>A0A1Q2CQM0_9ACTN</name>
<sequence>MPLDQLMTVGLALPIVRWDAPVLHKPARPVQEFGPDLWNLIADMFATNRAADGAGLAAPQVGVDLAVFVYDTVDDRLRRHAGVVCNPSIEVPTRDRRVVTEAEGCLSLPGAYSQLPRPFRAICDGQDQFGQPISIDGTGYLARCLLHETDHLSGIVLEDRLSARARALHRRAHAAVAEEYGPDWPAR</sequence>
<dbReference type="NCBIfam" id="TIGR00079">
    <property type="entry name" value="pept_deformyl"/>
    <property type="match status" value="1"/>
</dbReference>
<comment type="similarity">
    <text evidence="1 6">Belongs to the polypeptide deformylase family.</text>
</comment>
<comment type="cofactor">
    <cofactor evidence="6">
        <name>Fe(2+)</name>
        <dbReference type="ChEBI" id="CHEBI:29033"/>
    </cofactor>
    <text evidence="6">Binds 1 Fe(2+) ion.</text>
</comment>
<dbReference type="Pfam" id="PF01327">
    <property type="entry name" value="Pep_deformylase"/>
    <property type="match status" value="1"/>
</dbReference>
<dbReference type="InterPro" id="IPR023635">
    <property type="entry name" value="Peptide_deformylase"/>
</dbReference>
<dbReference type="HAMAP" id="MF_00163">
    <property type="entry name" value="Pep_deformylase"/>
    <property type="match status" value="1"/>
</dbReference>
<feature type="active site" evidence="6">
    <location>
        <position position="148"/>
    </location>
</feature>
<comment type="function">
    <text evidence="6">Removes the formyl group from the N-terminal Met of newly synthesized proteins. Requires at least a dipeptide for an efficient rate of reaction. N-terminal L-methionine is a prerequisite for activity but the enzyme has broad specificity at other positions.</text>
</comment>
<protein>
    <recommendedName>
        <fullName evidence="6">Peptide deformylase</fullName>
        <shortName evidence="6">PDF</shortName>
        <ecNumber evidence="6">3.5.1.88</ecNumber>
    </recommendedName>
    <alternativeName>
        <fullName evidence="6">Polypeptide deformylase</fullName>
    </alternativeName>
</protein>
<gene>
    <name evidence="6" type="primary">def</name>
    <name evidence="7" type="ORF">BW730_13660</name>
</gene>
<comment type="catalytic activity">
    <reaction evidence="6">
        <text>N-terminal N-formyl-L-methionyl-[peptide] + H2O = N-terminal L-methionyl-[peptide] + formate</text>
        <dbReference type="Rhea" id="RHEA:24420"/>
        <dbReference type="Rhea" id="RHEA-COMP:10639"/>
        <dbReference type="Rhea" id="RHEA-COMP:10640"/>
        <dbReference type="ChEBI" id="CHEBI:15377"/>
        <dbReference type="ChEBI" id="CHEBI:15740"/>
        <dbReference type="ChEBI" id="CHEBI:49298"/>
        <dbReference type="ChEBI" id="CHEBI:64731"/>
        <dbReference type="EC" id="3.5.1.88"/>
    </reaction>
</comment>
<evidence type="ECO:0000313" key="7">
    <source>
        <dbReference type="EMBL" id="AQP48394.1"/>
    </source>
</evidence>
<dbReference type="PANTHER" id="PTHR10458">
    <property type="entry name" value="PEPTIDE DEFORMYLASE"/>
    <property type="match status" value="1"/>
</dbReference>
<keyword evidence="3 6" id="KW-0378">Hydrolase</keyword>
<evidence type="ECO:0000313" key="8">
    <source>
        <dbReference type="Proteomes" id="UP000188145"/>
    </source>
</evidence>
<dbReference type="PRINTS" id="PR01576">
    <property type="entry name" value="PDEFORMYLASE"/>
</dbReference>
<feature type="binding site" evidence="6">
    <location>
        <position position="147"/>
    </location>
    <ligand>
        <name>Fe cation</name>
        <dbReference type="ChEBI" id="CHEBI:24875"/>
    </ligand>
</feature>
<keyword evidence="5 6" id="KW-0408">Iron</keyword>
<dbReference type="EC" id="3.5.1.88" evidence="6"/>
<dbReference type="PANTHER" id="PTHR10458:SF2">
    <property type="entry name" value="PEPTIDE DEFORMYLASE, MITOCHONDRIAL"/>
    <property type="match status" value="1"/>
</dbReference>
<keyword evidence="4 6" id="KW-0648">Protein biosynthesis</keyword>
<dbReference type="KEGG" id="tes:BW730_13660"/>
<dbReference type="SUPFAM" id="SSF56420">
    <property type="entry name" value="Peptide deformylase"/>
    <property type="match status" value="1"/>
</dbReference>
<evidence type="ECO:0000256" key="6">
    <source>
        <dbReference type="HAMAP-Rule" id="MF_00163"/>
    </source>
</evidence>
<dbReference type="PIRSF" id="PIRSF004749">
    <property type="entry name" value="Pep_def"/>
    <property type="match status" value="1"/>
</dbReference>
<dbReference type="RefSeq" id="WP_077686727.1">
    <property type="nucleotide sequence ID" value="NZ_CP019606.1"/>
</dbReference>
<dbReference type="CDD" id="cd00487">
    <property type="entry name" value="Pep_deformylase"/>
    <property type="match status" value="1"/>
</dbReference>
<proteinExistence type="inferred from homology"/>
<dbReference type="EMBL" id="CP019606">
    <property type="protein sequence ID" value="AQP48394.1"/>
    <property type="molecule type" value="Genomic_DNA"/>
</dbReference>
<keyword evidence="2 6" id="KW-0479">Metal-binding</keyword>
<dbReference type="AlphaFoldDB" id="A0A1Q2CQM0"/>
<evidence type="ECO:0000256" key="5">
    <source>
        <dbReference type="ARBA" id="ARBA00023004"/>
    </source>
</evidence>
<feature type="binding site" evidence="6">
    <location>
        <position position="105"/>
    </location>
    <ligand>
        <name>Fe cation</name>
        <dbReference type="ChEBI" id="CHEBI:24875"/>
    </ligand>
</feature>
<dbReference type="GO" id="GO:0006412">
    <property type="term" value="P:translation"/>
    <property type="evidence" value="ECO:0007669"/>
    <property type="project" value="UniProtKB-UniRule"/>
</dbReference>
<keyword evidence="8" id="KW-1185">Reference proteome</keyword>
<dbReference type="GO" id="GO:0042586">
    <property type="term" value="F:peptide deformylase activity"/>
    <property type="evidence" value="ECO:0007669"/>
    <property type="project" value="UniProtKB-UniRule"/>
</dbReference>
<accession>A0A1Q2CQM0</accession>
<evidence type="ECO:0000256" key="1">
    <source>
        <dbReference type="ARBA" id="ARBA00010759"/>
    </source>
</evidence>
<reference evidence="8" key="1">
    <citation type="submission" date="2017-02" db="EMBL/GenBank/DDBJ databases">
        <title>Tessaracoccus aquaemaris sp. nov., isolated from the intestine of a Korean rockfish, Sebastes schlegelii, in a marine aquaculture pond.</title>
        <authorList>
            <person name="Tak E.J."/>
            <person name="Bae J.-W."/>
        </authorList>
    </citation>
    <scope>NUCLEOTIDE SEQUENCE [LARGE SCALE GENOMIC DNA]</scope>
    <source>
        <strain evidence="8">NSG39</strain>
    </source>
</reference>
<evidence type="ECO:0000256" key="3">
    <source>
        <dbReference type="ARBA" id="ARBA00022801"/>
    </source>
</evidence>
<dbReference type="NCBIfam" id="NF001159">
    <property type="entry name" value="PRK00150.1-3"/>
    <property type="match status" value="1"/>
</dbReference>
<evidence type="ECO:0000256" key="4">
    <source>
        <dbReference type="ARBA" id="ARBA00022917"/>
    </source>
</evidence>
<dbReference type="STRING" id="1332264.BW730_13660"/>
<organism evidence="7 8">
    <name type="scientific">Tessaracoccus aquimaris</name>
    <dbReference type="NCBI Taxonomy" id="1332264"/>
    <lineage>
        <taxon>Bacteria</taxon>
        <taxon>Bacillati</taxon>
        <taxon>Actinomycetota</taxon>
        <taxon>Actinomycetes</taxon>
        <taxon>Propionibacteriales</taxon>
        <taxon>Propionibacteriaceae</taxon>
        <taxon>Tessaracoccus</taxon>
    </lineage>
</organism>